<dbReference type="InterPro" id="IPR036069">
    <property type="entry name" value="DUF34/NIF3_sf"/>
</dbReference>
<evidence type="ECO:0000313" key="4">
    <source>
        <dbReference type="Proteomes" id="UP000005220"/>
    </source>
</evidence>
<comment type="similarity">
    <text evidence="1">Belongs to the GTP cyclohydrolase I type 2/NIF3 family.</text>
</comment>
<dbReference type="KEGG" id="kaf:KAFR_0J02680"/>
<dbReference type="NCBIfam" id="TIGR00486">
    <property type="entry name" value="YbgI_SA1388"/>
    <property type="match status" value="1"/>
</dbReference>
<dbReference type="FunFam" id="3.40.1390.30:FF:000001">
    <property type="entry name" value="GTP cyclohydrolase 1 type 2"/>
    <property type="match status" value="1"/>
</dbReference>
<dbReference type="Gene3D" id="3.40.1390.30">
    <property type="entry name" value="NIF3 (NGG1p interacting factor 3)-like"/>
    <property type="match status" value="1"/>
</dbReference>
<evidence type="ECO:0008006" key="5">
    <source>
        <dbReference type="Google" id="ProtNLM"/>
    </source>
</evidence>
<dbReference type="HOGENOM" id="CLU_037423_0_1_1"/>
<keyword evidence="2" id="KW-0479">Metal-binding</keyword>
<evidence type="ECO:0000313" key="3">
    <source>
        <dbReference type="EMBL" id="CCF60332.1"/>
    </source>
</evidence>
<feature type="binding site" evidence="2">
    <location>
        <position position="115"/>
    </location>
    <ligand>
        <name>a divalent metal cation</name>
        <dbReference type="ChEBI" id="CHEBI:60240"/>
        <label>1</label>
    </ligand>
</feature>
<dbReference type="GO" id="GO:0046872">
    <property type="term" value="F:metal ion binding"/>
    <property type="evidence" value="ECO:0007669"/>
    <property type="project" value="UniProtKB-KW"/>
</dbReference>
<sequence length="294" mass="32243">MIKAVSRTTLQSVVSKIVKHYPSQYADSSWDNTGLLIDCSEEDGEAHVKALLTIDLTKEVAQEAIDKQCNLIIAYHPFIFPNLKSIRPLENTQQNSLIKLVKNNVSVYCPHTAVDAAKGGVNDWLSLGLVSYQPDKIKSITSIERLSNPKLLVGTDTMEEVGYGRVVQFHTALSLSAIINSLKALMNLQHLQVSSNVRNLDTYMVSAAAVCAGSGAGVFKALSPTDLQAIDLIFTGELSHHDVLRYKEMGKAVIVCNHSNSERGYLKDEMLPRLANEGIDCTVSDTDMDPLRVI</sequence>
<dbReference type="SUPFAM" id="SSF102705">
    <property type="entry name" value="NIF3 (NGG1p interacting factor 3)-like"/>
    <property type="match status" value="1"/>
</dbReference>
<dbReference type="FunCoup" id="H2B132">
    <property type="interactions" value="694"/>
</dbReference>
<feature type="binding site" evidence="2">
    <location>
        <position position="262"/>
    </location>
    <ligand>
        <name>a divalent metal cation</name>
        <dbReference type="ChEBI" id="CHEBI:60240"/>
        <label>1</label>
    </ligand>
</feature>
<evidence type="ECO:0000256" key="2">
    <source>
        <dbReference type="PIRSR" id="PIRSR602678-1"/>
    </source>
</evidence>
<dbReference type="PANTHER" id="PTHR13799">
    <property type="entry name" value="NGG1 INTERACTING FACTOR 3"/>
    <property type="match status" value="1"/>
</dbReference>
<dbReference type="GeneID" id="13883981"/>
<dbReference type="Proteomes" id="UP000005220">
    <property type="component" value="Chromosome 10"/>
</dbReference>
<feature type="binding site" evidence="2">
    <location>
        <position position="258"/>
    </location>
    <ligand>
        <name>a divalent metal cation</name>
        <dbReference type="ChEBI" id="CHEBI:60240"/>
        <label>1</label>
    </ligand>
</feature>
<organism evidence="3 4">
    <name type="scientific">Kazachstania africana (strain ATCC 22294 / BCRC 22015 / CBS 2517 / CECT 1963 / NBRC 1671 / NRRL Y-8276)</name>
    <name type="common">Yeast</name>
    <name type="synonym">Kluyveromyces africanus</name>
    <dbReference type="NCBI Taxonomy" id="1071382"/>
    <lineage>
        <taxon>Eukaryota</taxon>
        <taxon>Fungi</taxon>
        <taxon>Dikarya</taxon>
        <taxon>Ascomycota</taxon>
        <taxon>Saccharomycotina</taxon>
        <taxon>Saccharomycetes</taxon>
        <taxon>Saccharomycetales</taxon>
        <taxon>Saccharomycetaceae</taxon>
        <taxon>Kazachstania</taxon>
    </lineage>
</organism>
<dbReference type="eggNOG" id="KOG4131">
    <property type="taxonomic scope" value="Eukaryota"/>
</dbReference>
<dbReference type="EMBL" id="HE650830">
    <property type="protein sequence ID" value="CCF60332.1"/>
    <property type="molecule type" value="Genomic_DNA"/>
</dbReference>
<proteinExistence type="inferred from homology"/>
<dbReference type="PANTHER" id="PTHR13799:SF13">
    <property type="entry name" value="NIF3-LIKE PROTEIN 1"/>
    <property type="match status" value="1"/>
</dbReference>
<gene>
    <name evidence="3" type="primary">KAFR0J02680</name>
    <name evidence="3" type="ORF">KAFR_0J02680</name>
</gene>
<name>H2B132_KAZAF</name>
<keyword evidence="4" id="KW-1185">Reference proteome</keyword>
<evidence type="ECO:0000256" key="1">
    <source>
        <dbReference type="ARBA" id="ARBA00006964"/>
    </source>
</evidence>
<dbReference type="RefSeq" id="XP_003959467.1">
    <property type="nucleotide sequence ID" value="XM_003959418.1"/>
</dbReference>
<dbReference type="InParanoid" id="H2B132"/>
<accession>H2B132</accession>
<dbReference type="STRING" id="1071382.H2B132"/>
<dbReference type="AlphaFoldDB" id="H2B132"/>
<dbReference type="GO" id="GO:0005739">
    <property type="term" value="C:mitochondrion"/>
    <property type="evidence" value="ECO:0007669"/>
    <property type="project" value="EnsemblFungi"/>
</dbReference>
<feature type="binding site" evidence="2">
    <location>
        <position position="76"/>
    </location>
    <ligand>
        <name>a divalent metal cation</name>
        <dbReference type="ChEBI" id="CHEBI:60240"/>
        <label>1</label>
    </ligand>
</feature>
<reference evidence="3 4" key="1">
    <citation type="journal article" date="2011" name="Proc. Natl. Acad. Sci. U.S.A.">
        <title>Evolutionary erosion of yeast sex chromosomes by mating-type switching accidents.</title>
        <authorList>
            <person name="Gordon J.L."/>
            <person name="Armisen D."/>
            <person name="Proux-Wera E."/>
            <person name="Oheigeartaigh S.S."/>
            <person name="Byrne K.P."/>
            <person name="Wolfe K.H."/>
        </authorList>
    </citation>
    <scope>NUCLEOTIDE SEQUENCE [LARGE SCALE GENOMIC DNA]</scope>
    <source>
        <strain evidence="4">ATCC 22294 / BCRC 22015 / CBS 2517 / CECT 1963 / NBRC 1671 / NRRL Y-8276</strain>
    </source>
</reference>
<protein>
    <recommendedName>
        <fullName evidence="5">YbgI/family dinuclear metal center protein</fullName>
    </recommendedName>
</protein>
<dbReference type="OrthoDB" id="3345469at2759"/>
<dbReference type="InterPro" id="IPR002678">
    <property type="entry name" value="DUF34/NIF3"/>
</dbReference>
<dbReference type="Pfam" id="PF01784">
    <property type="entry name" value="DUF34_NIF3"/>
    <property type="match status" value="1"/>
</dbReference>